<evidence type="ECO:0000256" key="1">
    <source>
        <dbReference type="SAM" id="SignalP"/>
    </source>
</evidence>
<gene>
    <name evidence="2" type="ordered locus">Dgeo_1724</name>
</gene>
<protein>
    <recommendedName>
        <fullName evidence="4">Lipoprotein</fullName>
    </recommendedName>
</protein>
<dbReference type="STRING" id="319795.Dgeo_1724"/>
<feature type="chain" id="PRO_5004192117" description="Lipoprotein" evidence="1">
    <location>
        <begin position="24"/>
        <end position="258"/>
    </location>
</feature>
<dbReference type="Proteomes" id="UP000002431">
    <property type="component" value="Chromosome"/>
</dbReference>
<dbReference type="PROSITE" id="PS51257">
    <property type="entry name" value="PROKAR_LIPOPROTEIN"/>
    <property type="match status" value="1"/>
</dbReference>
<reference evidence="2" key="1">
    <citation type="submission" date="2006-04" db="EMBL/GenBank/DDBJ databases">
        <title>Complete sequence of chromosome of Deinococcus geothermalis DSM 11300.</title>
        <authorList>
            <consortium name="US DOE Joint Genome Institute"/>
            <person name="Copeland A."/>
            <person name="Lucas S."/>
            <person name="Lapidus A."/>
            <person name="Barry K."/>
            <person name="Detter J.C."/>
            <person name="Glavina del Rio T."/>
            <person name="Hammon N."/>
            <person name="Israni S."/>
            <person name="Dalin E."/>
            <person name="Tice H."/>
            <person name="Pitluck S."/>
            <person name="Brettin T."/>
            <person name="Bruce D."/>
            <person name="Han C."/>
            <person name="Tapia R."/>
            <person name="Saunders E."/>
            <person name="Gilna P."/>
            <person name="Schmutz J."/>
            <person name="Larimer F."/>
            <person name="Land M."/>
            <person name="Hauser L."/>
            <person name="Kyrpides N."/>
            <person name="Kim E."/>
            <person name="Daly M.J."/>
            <person name="Fredrickson J.K."/>
            <person name="Makarova K.S."/>
            <person name="Gaidamakova E.K."/>
            <person name="Zhai M."/>
            <person name="Richardson P."/>
        </authorList>
    </citation>
    <scope>NUCLEOTIDE SEQUENCE</scope>
    <source>
        <strain evidence="2">DSM 11300</strain>
    </source>
</reference>
<dbReference type="KEGG" id="dge:Dgeo_1724"/>
<evidence type="ECO:0008006" key="4">
    <source>
        <dbReference type="Google" id="ProtNLM"/>
    </source>
</evidence>
<keyword evidence="3" id="KW-1185">Reference proteome</keyword>
<dbReference type="RefSeq" id="WP_011530850.1">
    <property type="nucleotide sequence ID" value="NC_008025.1"/>
</dbReference>
<accession>Q1IXL5</accession>
<organism evidence="2 3">
    <name type="scientific">Deinococcus geothermalis (strain DSM 11300 / CIP 105573 / AG-3a)</name>
    <dbReference type="NCBI Taxonomy" id="319795"/>
    <lineage>
        <taxon>Bacteria</taxon>
        <taxon>Thermotogati</taxon>
        <taxon>Deinococcota</taxon>
        <taxon>Deinococci</taxon>
        <taxon>Deinococcales</taxon>
        <taxon>Deinococcaceae</taxon>
        <taxon>Deinococcus</taxon>
    </lineage>
</organism>
<keyword evidence="1" id="KW-0732">Signal</keyword>
<proteinExistence type="predicted"/>
<feature type="signal peptide" evidence="1">
    <location>
        <begin position="1"/>
        <end position="23"/>
    </location>
</feature>
<dbReference type="AlphaFoldDB" id="Q1IXL5"/>
<name>Q1IXL5_DEIGD</name>
<sequence>MRRLLLPALGLGPLLLLAACAPANSSRVTNPSTTFGPVTATPNFSAAFAQEGVAWVNAGQACVARAPSYRAVCPRLPGEAVAVAWNGGDAWAALPGVGLLVTLDRAARSVPAGRVVALSATRAYREDGSAVTFDGQPAPGVPGAPSAAITGGDGEDYVLLAGSLQRVSDGLVVETAPGALLEATPTGARSVNIPSVATPSGTYRLTGTALQRLDLGGRVLASVPHGPGQVGVVGTDVVTVSPDGTVRVFGADLQPISR</sequence>
<dbReference type="EMBL" id="CP000359">
    <property type="protein sequence ID" value="ABF46019.1"/>
    <property type="molecule type" value="Genomic_DNA"/>
</dbReference>
<evidence type="ECO:0000313" key="2">
    <source>
        <dbReference type="EMBL" id="ABF46019.1"/>
    </source>
</evidence>
<dbReference type="HOGENOM" id="CLU_094144_0_0_0"/>
<evidence type="ECO:0000313" key="3">
    <source>
        <dbReference type="Proteomes" id="UP000002431"/>
    </source>
</evidence>